<evidence type="ECO:0000313" key="3">
    <source>
        <dbReference type="Proteomes" id="UP000028713"/>
    </source>
</evidence>
<dbReference type="Proteomes" id="UP000028713">
    <property type="component" value="Unassembled WGS sequence"/>
</dbReference>
<evidence type="ECO:0000313" key="2">
    <source>
        <dbReference type="EMBL" id="KFE99917.1"/>
    </source>
</evidence>
<dbReference type="InterPro" id="IPR036249">
    <property type="entry name" value="Thioredoxin-like_sf"/>
</dbReference>
<feature type="chain" id="PRO_5001800517" evidence="1">
    <location>
        <begin position="30"/>
        <end position="372"/>
    </location>
</feature>
<reference evidence="2 3" key="1">
    <citation type="submission" date="2014-07" db="EMBL/GenBank/DDBJ databases">
        <title>Genome of Chryseobacterium formosense LMG 24722.</title>
        <authorList>
            <person name="Pipes S.E."/>
            <person name="Stropko S.J."/>
            <person name="Newman J.D."/>
        </authorList>
    </citation>
    <scope>NUCLEOTIDE SEQUENCE [LARGE SCALE GENOMIC DNA]</scope>
    <source>
        <strain evidence="2 3">LMG 24722</strain>
    </source>
</reference>
<sequence length="372" mass="43223">MMINNAVCNKMKNILSIILLLLSITQLSAQVPDLEKAKRKYFKANVISYKTTAYYPNPETNAISVFNIFYTIYKPQNRDFEFYSKNETSEEFYKNNSYYEVNHSEKTIYEYETTDHQKVAISSSRLRQFGPTTLLKKKWSYIDDTQIDGKIHSHYSNIESISHHEGKEMKIEFHIYISENFTISKFERKSFVDGTLGHTVTYLFTNYIFSDKTTNFKVILPKDYALKYYERQDSLQPLRKNTIALSFNAVDMYGKNFSFQPKNEKKKLLLFSSTRCGYSKIISDYILSSGFKLNPQIELIHIFGSDSKTDVIKYYVNKDAKFPVIADKKDLEKEFGINGYPILYLIDENGTIAEALDGSSQMLPFLKSLTGK</sequence>
<accession>A0A085Z654</accession>
<protein>
    <submittedName>
        <fullName evidence="2">Uncharacterized protein</fullName>
    </submittedName>
</protein>
<dbReference type="AlphaFoldDB" id="A0A085Z654"/>
<gene>
    <name evidence="2" type="ORF">IX39_04510</name>
</gene>
<dbReference type="STRING" id="236814.IX39_04510"/>
<dbReference type="Gene3D" id="3.40.30.10">
    <property type="entry name" value="Glutaredoxin"/>
    <property type="match status" value="1"/>
</dbReference>
<dbReference type="SUPFAM" id="SSF52833">
    <property type="entry name" value="Thioredoxin-like"/>
    <property type="match status" value="1"/>
</dbReference>
<feature type="signal peptide" evidence="1">
    <location>
        <begin position="1"/>
        <end position="29"/>
    </location>
</feature>
<dbReference type="PROSITE" id="PS51354">
    <property type="entry name" value="GLUTAREDOXIN_2"/>
    <property type="match status" value="1"/>
</dbReference>
<proteinExistence type="predicted"/>
<keyword evidence="1" id="KW-0732">Signal</keyword>
<dbReference type="eggNOG" id="COG1225">
    <property type="taxonomic scope" value="Bacteria"/>
</dbReference>
<name>A0A085Z654_9FLAO</name>
<organism evidence="2 3">
    <name type="scientific">Chryseobacterium formosense</name>
    <dbReference type="NCBI Taxonomy" id="236814"/>
    <lineage>
        <taxon>Bacteria</taxon>
        <taxon>Pseudomonadati</taxon>
        <taxon>Bacteroidota</taxon>
        <taxon>Flavobacteriia</taxon>
        <taxon>Flavobacteriales</taxon>
        <taxon>Weeksellaceae</taxon>
        <taxon>Chryseobacterium group</taxon>
        <taxon>Chryseobacterium</taxon>
    </lineage>
</organism>
<dbReference type="EMBL" id="JPRP01000001">
    <property type="protein sequence ID" value="KFE99917.1"/>
    <property type="molecule type" value="Genomic_DNA"/>
</dbReference>
<comment type="caution">
    <text evidence="2">The sequence shown here is derived from an EMBL/GenBank/DDBJ whole genome shotgun (WGS) entry which is preliminary data.</text>
</comment>
<evidence type="ECO:0000256" key="1">
    <source>
        <dbReference type="SAM" id="SignalP"/>
    </source>
</evidence>
<keyword evidence="3" id="KW-1185">Reference proteome</keyword>